<keyword evidence="3" id="KW-1185">Reference proteome</keyword>
<proteinExistence type="predicted"/>
<feature type="compositionally biased region" description="Low complexity" evidence="1">
    <location>
        <begin position="24"/>
        <end position="34"/>
    </location>
</feature>
<protein>
    <submittedName>
        <fullName evidence="2">Uncharacterized protein</fullName>
    </submittedName>
</protein>
<name>A0ABR2LGG7_9ASPA</name>
<sequence length="113" mass="12551">MLSPKFLDCVAALADSTPDRCSGRRPSPSPARRPLLCQPSIGLKDSGFFFPSPVDLRPVVSSQGRRLHEIAFQADGTALRPNQGFKEETLKIPKKLEGVKMKTWGDTTQREER</sequence>
<feature type="region of interest" description="Disordered" evidence="1">
    <location>
        <begin position="16"/>
        <end position="35"/>
    </location>
</feature>
<dbReference type="EMBL" id="JBBWWR010000020">
    <property type="protein sequence ID" value="KAK8940139.1"/>
    <property type="molecule type" value="Genomic_DNA"/>
</dbReference>
<evidence type="ECO:0000313" key="3">
    <source>
        <dbReference type="Proteomes" id="UP001412067"/>
    </source>
</evidence>
<accession>A0ABR2LGG7</accession>
<organism evidence="2 3">
    <name type="scientific">Platanthera guangdongensis</name>
    <dbReference type="NCBI Taxonomy" id="2320717"/>
    <lineage>
        <taxon>Eukaryota</taxon>
        <taxon>Viridiplantae</taxon>
        <taxon>Streptophyta</taxon>
        <taxon>Embryophyta</taxon>
        <taxon>Tracheophyta</taxon>
        <taxon>Spermatophyta</taxon>
        <taxon>Magnoliopsida</taxon>
        <taxon>Liliopsida</taxon>
        <taxon>Asparagales</taxon>
        <taxon>Orchidaceae</taxon>
        <taxon>Orchidoideae</taxon>
        <taxon>Orchideae</taxon>
        <taxon>Orchidinae</taxon>
        <taxon>Platanthera</taxon>
    </lineage>
</organism>
<evidence type="ECO:0000256" key="1">
    <source>
        <dbReference type="SAM" id="MobiDB-lite"/>
    </source>
</evidence>
<reference evidence="2 3" key="1">
    <citation type="journal article" date="2022" name="Nat. Plants">
        <title>Genomes of leafy and leafless Platanthera orchids illuminate the evolution of mycoheterotrophy.</title>
        <authorList>
            <person name="Li M.H."/>
            <person name="Liu K.W."/>
            <person name="Li Z."/>
            <person name="Lu H.C."/>
            <person name="Ye Q.L."/>
            <person name="Zhang D."/>
            <person name="Wang J.Y."/>
            <person name="Li Y.F."/>
            <person name="Zhong Z.M."/>
            <person name="Liu X."/>
            <person name="Yu X."/>
            <person name="Liu D.K."/>
            <person name="Tu X.D."/>
            <person name="Liu B."/>
            <person name="Hao Y."/>
            <person name="Liao X.Y."/>
            <person name="Jiang Y.T."/>
            <person name="Sun W.H."/>
            <person name="Chen J."/>
            <person name="Chen Y.Q."/>
            <person name="Ai Y."/>
            <person name="Zhai J.W."/>
            <person name="Wu S.S."/>
            <person name="Zhou Z."/>
            <person name="Hsiao Y.Y."/>
            <person name="Wu W.L."/>
            <person name="Chen Y.Y."/>
            <person name="Lin Y.F."/>
            <person name="Hsu J.L."/>
            <person name="Li C.Y."/>
            <person name="Wang Z.W."/>
            <person name="Zhao X."/>
            <person name="Zhong W.Y."/>
            <person name="Ma X.K."/>
            <person name="Ma L."/>
            <person name="Huang J."/>
            <person name="Chen G.Z."/>
            <person name="Huang M.Z."/>
            <person name="Huang L."/>
            <person name="Peng D.H."/>
            <person name="Luo Y.B."/>
            <person name="Zou S.Q."/>
            <person name="Chen S.P."/>
            <person name="Lan S."/>
            <person name="Tsai W.C."/>
            <person name="Van de Peer Y."/>
            <person name="Liu Z.J."/>
        </authorList>
    </citation>
    <scope>NUCLEOTIDE SEQUENCE [LARGE SCALE GENOMIC DNA]</scope>
    <source>
        <strain evidence="2">Lor288</strain>
    </source>
</reference>
<comment type="caution">
    <text evidence="2">The sequence shown here is derived from an EMBL/GenBank/DDBJ whole genome shotgun (WGS) entry which is preliminary data.</text>
</comment>
<gene>
    <name evidence="2" type="ORF">KSP40_PGU002814</name>
</gene>
<dbReference type="Proteomes" id="UP001412067">
    <property type="component" value="Unassembled WGS sequence"/>
</dbReference>
<evidence type="ECO:0000313" key="2">
    <source>
        <dbReference type="EMBL" id="KAK8940139.1"/>
    </source>
</evidence>